<dbReference type="EMBL" id="FIZX01000001">
    <property type="protein sequence ID" value="CZF79380.1"/>
    <property type="molecule type" value="Genomic_DNA"/>
</dbReference>
<evidence type="ECO:0000313" key="2">
    <source>
        <dbReference type="Proteomes" id="UP000071641"/>
    </source>
</evidence>
<keyword evidence="2" id="KW-1185">Reference proteome</keyword>
<dbReference type="OrthoDB" id="1370639at2"/>
<reference evidence="2" key="1">
    <citation type="submission" date="2016-02" db="EMBL/GenBank/DDBJ databases">
        <authorList>
            <person name="Rodrigo-Torres Lidia"/>
            <person name="Arahal R.David."/>
        </authorList>
    </citation>
    <scope>NUCLEOTIDE SEQUENCE [LARGE SCALE GENOMIC DNA]</scope>
    <source>
        <strain evidence="2">CECT 9029</strain>
    </source>
</reference>
<gene>
    <name evidence="1" type="ORF">GCE9029_01427</name>
</gene>
<evidence type="ECO:0000313" key="1">
    <source>
        <dbReference type="EMBL" id="CZF79380.1"/>
    </source>
</evidence>
<dbReference type="RefSeq" id="WP_062662108.1">
    <property type="nucleotide sequence ID" value="NZ_FIZX01000001.1"/>
</dbReference>
<name>A0A128EZ27_9GAMM</name>
<accession>A0A128EZ27</accession>
<dbReference type="AlphaFoldDB" id="A0A128EZ27"/>
<sequence>MFEFKTGDWVFTTQSGVWQVYRIELFKAFSPSRKALEDKTLVFAKRFIDDTGKAAFTQEFFSPNALFPVKGEAEHDLDLYIKSHPKLYAKFLRYKPEPINTVFHCRVETPEHQSTEDIADMFPKDVEFTQSEAMKFVDSLGLKSNSYPLWTVEFVSRGTVLRDGYVRYVFNRVLEF</sequence>
<organism evidence="1 2">
    <name type="scientific">Grimontia celer</name>
    <dbReference type="NCBI Taxonomy" id="1796497"/>
    <lineage>
        <taxon>Bacteria</taxon>
        <taxon>Pseudomonadati</taxon>
        <taxon>Pseudomonadota</taxon>
        <taxon>Gammaproteobacteria</taxon>
        <taxon>Vibrionales</taxon>
        <taxon>Vibrionaceae</taxon>
        <taxon>Grimontia</taxon>
    </lineage>
</organism>
<proteinExistence type="predicted"/>
<dbReference type="Proteomes" id="UP000071641">
    <property type="component" value="Unassembled WGS sequence"/>
</dbReference>
<protein>
    <submittedName>
        <fullName evidence="1">Uncharacterized protein</fullName>
    </submittedName>
</protein>